<comment type="caution">
    <text evidence="1">The sequence shown here is derived from an EMBL/GenBank/DDBJ whole genome shotgun (WGS) entry which is preliminary data.</text>
</comment>
<accession>A0ABQ5ETG8</accession>
<name>A0ABQ5ETG8_9ASTR</name>
<reference evidence="1" key="2">
    <citation type="submission" date="2022-01" db="EMBL/GenBank/DDBJ databases">
        <authorList>
            <person name="Yamashiro T."/>
            <person name="Shiraishi A."/>
            <person name="Satake H."/>
            <person name="Nakayama K."/>
        </authorList>
    </citation>
    <scope>NUCLEOTIDE SEQUENCE</scope>
</reference>
<evidence type="ECO:0000313" key="1">
    <source>
        <dbReference type="EMBL" id="GJT54128.1"/>
    </source>
</evidence>
<reference evidence="1" key="1">
    <citation type="journal article" date="2022" name="Int. J. Mol. Sci.">
        <title>Draft Genome of Tanacetum Coccineum: Genomic Comparison of Closely Related Tanacetum-Family Plants.</title>
        <authorList>
            <person name="Yamashiro T."/>
            <person name="Shiraishi A."/>
            <person name="Nakayama K."/>
            <person name="Satake H."/>
        </authorList>
    </citation>
    <scope>NUCLEOTIDE SEQUENCE</scope>
</reference>
<protein>
    <submittedName>
        <fullName evidence="1">Uncharacterized protein</fullName>
    </submittedName>
</protein>
<sequence length="232" mass="25998">MHVNNLYQPWRAILSLINQCLTGKTFGSDKPRNPVLQIHNIHRRSESPMHVTGDDLPLGNLKFVPKGEKDEAFGMPIPKELITNSHHKISNIGKWLLFNHKEKSSFKLVDEEEEIQPTPEPHVDDDERIAVTQDETTGPSAQPEDATSAKMVRETLSHADAETGADSEKTDNEADTKILNIGHAGSDPEQSLVALAGPNLEPMHDDFLATIYPKVHESLKHTTEEHVHWKIH</sequence>
<dbReference type="Proteomes" id="UP001151760">
    <property type="component" value="Unassembled WGS sequence"/>
</dbReference>
<keyword evidence="2" id="KW-1185">Reference proteome</keyword>
<organism evidence="1 2">
    <name type="scientific">Tanacetum coccineum</name>
    <dbReference type="NCBI Taxonomy" id="301880"/>
    <lineage>
        <taxon>Eukaryota</taxon>
        <taxon>Viridiplantae</taxon>
        <taxon>Streptophyta</taxon>
        <taxon>Embryophyta</taxon>
        <taxon>Tracheophyta</taxon>
        <taxon>Spermatophyta</taxon>
        <taxon>Magnoliopsida</taxon>
        <taxon>eudicotyledons</taxon>
        <taxon>Gunneridae</taxon>
        <taxon>Pentapetalae</taxon>
        <taxon>asterids</taxon>
        <taxon>campanulids</taxon>
        <taxon>Asterales</taxon>
        <taxon>Asteraceae</taxon>
        <taxon>Asteroideae</taxon>
        <taxon>Anthemideae</taxon>
        <taxon>Anthemidinae</taxon>
        <taxon>Tanacetum</taxon>
    </lineage>
</organism>
<dbReference type="EMBL" id="BQNB010016646">
    <property type="protein sequence ID" value="GJT54128.1"/>
    <property type="molecule type" value="Genomic_DNA"/>
</dbReference>
<gene>
    <name evidence="1" type="ORF">Tco_0989182</name>
</gene>
<proteinExistence type="predicted"/>
<evidence type="ECO:0000313" key="2">
    <source>
        <dbReference type="Proteomes" id="UP001151760"/>
    </source>
</evidence>